<accession>A0ACD4CAX7</accession>
<gene>
    <name evidence="1" type="ORF">N5C46_01425</name>
</gene>
<protein>
    <submittedName>
        <fullName evidence="1">DUF2515 domain-containing protein</fullName>
    </submittedName>
</protein>
<dbReference type="Proteomes" id="UP001064027">
    <property type="component" value="Chromosome"/>
</dbReference>
<sequence length="363" mass="42947">MGYSPFQVISNLFKPGKHTNMSPLLDVQAVYRLYREMKQEPVPDVYFPEEQALFKQIFIKVKKANVNNLTRTSSYLDIFKKHPELHWSFLAHMVSRNAGYHMTDIQNDLLSHVMSHTEQQSLFEFLERCNAAIFEDAYPQLLLYENWKLTGRHSFHLLKKFNVSIFMRKLWADYLKTGNHPVLTTALIMNEQHLIQNKILSSPNLNMGIEKWKFFLQDRLEFTSILFPYGKQSPSSLAGLSVSHFEKVDRRIQLGKKLYRVLFHPNVYPTALSFSLHHPHTGSREDYWPHIYSSVKKRKHLFSPELRAVWENIHYDDPSSPDWFREQPIEVMSPLLTMTDPHHFSMTRKWKARTTILLKLKRD</sequence>
<keyword evidence="2" id="KW-1185">Reference proteome</keyword>
<evidence type="ECO:0000313" key="1">
    <source>
        <dbReference type="EMBL" id="UXH44757.1"/>
    </source>
</evidence>
<proteinExistence type="predicted"/>
<name>A0ACD4CAX7_9BACI</name>
<organism evidence="1 2">
    <name type="scientific">Rossellomorea vietnamensis</name>
    <dbReference type="NCBI Taxonomy" id="218284"/>
    <lineage>
        <taxon>Bacteria</taxon>
        <taxon>Bacillati</taxon>
        <taxon>Bacillota</taxon>
        <taxon>Bacilli</taxon>
        <taxon>Bacillales</taxon>
        <taxon>Bacillaceae</taxon>
        <taxon>Rossellomorea</taxon>
    </lineage>
</organism>
<dbReference type="EMBL" id="CP104558">
    <property type="protein sequence ID" value="UXH44757.1"/>
    <property type="molecule type" value="Genomic_DNA"/>
</dbReference>
<reference evidence="1" key="1">
    <citation type="submission" date="2022-09" db="EMBL/GenBank/DDBJ databases">
        <title>Complete genome sequence of Rossellomorea vietnamensis strain RL-WG62, a newly isolated PGPR with the potential for plant salinity stress alleviation.</title>
        <authorList>
            <person name="Ren L."/>
            <person name="Wang G."/>
            <person name="Hu H."/>
        </authorList>
    </citation>
    <scope>NUCLEOTIDE SEQUENCE</scope>
    <source>
        <strain evidence="1">RL-WG62</strain>
    </source>
</reference>
<evidence type="ECO:0000313" key="2">
    <source>
        <dbReference type="Proteomes" id="UP001064027"/>
    </source>
</evidence>